<accession>A0ABR7LEB3</accession>
<comment type="caution">
    <text evidence="2">The sequence shown here is derived from an EMBL/GenBank/DDBJ whole genome shotgun (WGS) entry which is preliminary data.</text>
</comment>
<sequence>MRTARYARRRQVGQAVLNGAVALVLLLPVSPEHMSIHLAVNGLVARTWTTLLAISLRRTA</sequence>
<evidence type="ECO:0000256" key="1">
    <source>
        <dbReference type="SAM" id="Phobius"/>
    </source>
</evidence>
<feature type="transmembrane region" description="Helical" evidence="1">
    <location>
        <begin position="12"/>
        <end position="30"/>
    </location>
</feature>
<gene>
    <name evidence="2" type="ORF">GPZ80_27745</name>
</gene>
<keyword evidence="1" id="KW-0812">Transmembrane</keyword>
<dbReference type="EMBL" id="JABVED010000022">
    <property type="protein sequence ID" value="MBC6450962.1"/>
    <property type="molecule type" value="Genomic_DNA"/>
</dbReference>
<evidence type="ECO:0000313" key="3">
    <source>
        <dbReference type="Proteomes" id="UP000734823"/>
    </source>
</evidence>
<keyword evidence="1" id="KW-1133">Transmembrane helix</keyword>
<proteinExistence type="predicted"/>
<organism evidence="2 3">
    <name type="scientific">Actinokineospora xionganensis</name>
    <dbReference type="NCBI Taxonomy" id="2684470"/>
    <lineage>
        <taxon>Bacteria</taxon>
        <taxon>Bacillati</taxon>
        <taxon>Actinomycetota</taxon>
        <taxon>Actinomycetes</taxon>
        <taxon>Pseudonocardiales</taxon>
        <taxon>Pseudonocardiaceae</taxon>
        <taxon>Actinokineospora</taxon>
    </lineage>
</organism>
<protein>
    <submittedName>
        <fullName evidence="2">Uncharacterized protein</fullName>
    </submittedName>
</protein>
<dbReference type="Proteomes" id="UP000734823">
    <property type="component" value="Unassembled WGS sequence"/>
</dbReference>
<reference evidence="2 3" key="1">
    <citation type="submission" date="2020-06" db="EMBL/GenBank/DDBJ databases">
        <title>Actinokineospora xiongansis sp. nov., isolated from soil of Baiyangdian.</title>
        <authorList>
            <person name="Zhang X."/>
        </authorList>
    </citation>
    <scope>NUCLEOTIDE SEQUENCE [LARGE SCALE GENOMIC DNA]</scope>
    <source>
        <strain evidence="2 3">HBU206404</strain>
    </source>
</reference>
<keyword evidence="1" id="KW-0472">Membrane</keyword>
<feature type="transmembrane region" description="Helical" evidence="1">
    <location>
        <begin position="36"/>
        <end position="56"/>
    </location>
</feature>
<evidence type="ECO:0000313" key="2">
    <source>
        <dbReference type="EMBL" id="MBC6450962.1"/>
    </source>
</evidence>
<dbReference type="RefSeq" id="WP_187224043.1">
    <property type="nucleotide sequence ID" value="NZ_JABVED010000022.1"/>
</dbReference>
<keyword evidence="3" id="KW-1185">Reference proteome</keyword>
<name>A0ABR7LEB3_9PSEU</name>